<evidence type="ECO:0000256" key="1">
    <source>
        <dbReference type="SAM" id="MobiDB-lite"/>
    </source>
</evidence>
<organism evidence="2 3">
    <name type="scientific">Nocardia bhagyanarayanae</name>
    <dbReference type="NCBI Taxonomy" id="1215925"/>
    <lineage>
        <taxon>Bacteria</taxon>
        <taxon>Bacillati</taxon>
        <taxon>Actinomycetota</taxon>
        <taxon>Actinomycetes</taxon>
        <taxon>Mycobacteriales</taxon>
        <taxon>Nocardiaceae</taxon>
        <taxon>Nocardia</taxon>
    </lineage>
</organism>
<sequence>MYRCGPVIWVSIAGSAGSLVRLGAECGDRGDDARRSTGSGRLRAGADR</sequence>
<evidence type="ECO:0000313" key="3">
    <source>
        <dbReference type="Proteomes" id="UP000316331"/>
    </source>
</evidence>
<keyword evidence="3" id="KW-1185">Reference proteome</keyword>
<protein>
    <submittedName>
        <fullName evidence="2">Uncharacterized protein</fullName>
    </submittedName>
</protein>
<name>A0A543FBD0_9NOCA</name>
<feature type="compositionally biased region" description="Basic and acidic residues" evidence="1">
    <location>
        <begin position="26"/>
        <end position="35"/>
    </location>
</feature>
<accession>A0A543FBD0</accession>
<comment type="caution">
    <text evidence="2">The sequence shown here is derived from an EMBL/GenBank/DDBJ whole genome shotgun (WGS) entry which is preliminary data.</text>
</comment>
<evidence type="ECO:0000313" key="2">
    <source>
        <dbReference type="EMBL" id="TQM31104.1"/>
    </source>
</evidence>
<dbReference type="AlphaFoldDB" id="A0A543FBD0"/>
<feature type="region of interest" description="Disordered" evidence="1">
    <location>
        <begin position="26"/>
        <end position="48"/>
    </location>
</feature>
<dbReference type="EMBL" id="VFPG01000001">
    <property type="protein sequence ID" value="TQM31104.1"/>
    <property type="molecule type" value="Genomic_DNA"/>
</dbReference>
<dbReference type="Proteomes" id="UP000316331">
    <property type="component" value="Unassembled WGS sequence"/>
</dbReference>
<reference evidence="2 3" key="1">
    <citation type="submission" date="2019-06" db="EMBL/GenBank/DDBJ databases">
        <title>Sequencing the genomes of 1000 actinobacteria strains.</title>
        <authorList>
            <person name="Klenk H.-P."/>
        </authorList>
    </citation>
    <scope>NUCLEOTIDE SEQUENCE [LARGE SCALE GENOMIC DNA]</scope>
    <source>
        <strain evidence="2 3">DSM 103495</strain>
    </source>
</reference>
<proteinExistence type="predicted"/>
<gene>
    <name evidence="2" type="ORF">FB390_2750</name>
</gene>